<dbReference type="Gene3D" id="3.30.40.10">
    <property type="entry name" value="Zinc/RING finger domain, C3HC4 (zinc finger)"/>
    <property type="match status" value="1"/>
</dbReference>
<evidence type="ECO:0000259" key="10">
    <source>
        <dbReference type="PROSITE" id="PS50010"/>
    </source>
</evidence>
<evidence type="ECO:0000256" key="6">
    <source>
        <dbReference type="ARBA" id="ARBA00022833"/>
    </source>
</evidence>
<dbReference type="Pfam" id="PF01363">
    <property type="entry name" value="FYVE"/>
    <property type="match status" value="1"/>
</dbReference>
<feature type="region of interest" description="Disordered" evidence="9">
    <location>
        <begin position="178"/>
        <end position="214"/>
    </location>
</feature>
<dbReference type="SMR" id="A0A1I7S493"/>
<evidence type="ECO:0000313" key="16">
    <source>
        <dbReference type="WBParaSite" id="BXY_0782500.1"/>
    </source>
</evidence>
<dbReference type="Gene3D" id="1.20.900.10">
    <property type="entry name" value="Dbl homology (DH) domain"/>
    <property type="match status" value="1"/>
</dbReference>
<dbReference type="AlphaFoldDB" id="A0A1I7S493"/>
<dbReference type="SMART" id="SM00325">
    <property type="entry name" value="RhoGEF"/>
    <property type="match status" value="1"/>
</dbReference>
<evidence type="ECO:0000313" key="12">
    <source>
        <dbReference type="EMBL" id="CAD5227081.1"/>
    </source>
</evidence>
<dbReference type="Proteomes" id="UP000659654">
    <property type="component" value="Unassembled WGS sequence"/>
</dbReference>
<dbReference type="WBParaSite" id="BXY_0782500.1">
    <property type="protein sequence ID" value="BXY_0782500.1"/>
    <property type="gene ID" value="BXY_0782500"/>
</dbReference>
<dbReference type="InterPro" id="IPR000219">
    <property type="entry name" value="DH_dom"/>
</dbReference>
<dbReference type="GO" id="GO:0007010">
    <property type="term" value="P:cytoskeleton organization"/>
    <property type="evidence" value="ECO:0007669"/>
    <property type="project" value="TreeGrafter"/>
</dbReference>
<proteinExistence type="predicted"/>
<dbReference type="SMART" id="SM00064">
    <property type="entry name" value="FYVE"/>
    <property type="match status" value="1"/>
</dbReference>
<keyword evidence="3" id="KW-0344">Guanine-nucleotide releasing factor</keyword>
<evidence type="ECO:0000256" key="1">
    <source>
        <dbReference type="ARBA" id="ARBA00004245"/>
    </source>
</evidence>
<feature type="compositionally biased region" description="Pro residues" evidence="9">
    <location>
        <begin position="48"/>
        <end position="62"/>
    </location>
</feature>
<dbReference type="InterPro" id="IPR001849">
    <property type="entry name" value="PH_domain"/>
</dbReference>
<dbReference type="Pfam" id="PF00621">
    <property type="entry name" value="RhoGEF"/>
    <property type="match status" value="1"/>
</dbReference>
<evidence type="ECO:0000313" key="15">
    <source>
        <dbReference type="Proteomes" id="UP000659654"/>
    </source>
</evidence>
<keyword evidence="7" id="KW-0206">Cytoskeleton</keyword>
<dbReference type="EMBL" id="CAJFCV020000004">
    <property type="protein sequence ID" value="CAG9116855.1"/>
    <property type="molecule type" value="Genomic_DNA"/>
</dbReference>
<dbReference type="GO" id="GO:0046847">
    <property type="term" value="P:filopodium assembly"/>
    <property type="evidence" value="ECO:0007669"/>
    <property type="project" value="TreeGrafter"/>
</dbReference>
<evidence type="ECO:0000256" key="2">
    <source>
        <dbReference type="ARBA" id="ARBA00022490"/>
    </source>
</evidence>
<dbReference type="InterPro" id="IPR011993">
    <property type="entry name" value="PH-like_dom_sf"/>
</dbReference>
<dbReference type="eggNOG" id="KOG1729">
    <property type="taxonomic scope" value="Eukaryota"/>
</dbReference>
<dbReference type="InterPro" id="IPR051092">
    <property type="entry name" value="FYVE_RhoGEF_PH"/>
</dbReference>
<evidence type="ECO:0000256" key="3">
    <source>
        <dbReference type="ARBA" id="ARBA00022658"/>
    </source>
</evidence>
<feature type="compositionally biased region" description="Basic and acidic residues" evidence="9">
    <location>
        <begin position="114"/>
        <end position="125"/>
    </location>
</feature>
<feature type="compositionally biased region" description="Polar residues" evidence="9">
    <location>
        <begin position="34"/>
        <end position="47"/>
    </location>
</feature>
<feature type="compositionally biased region" description="Low complexity" evidence="9">
    <location>
        <begin position="63"/>
        <end position="72"/>
    </location>
</feature>
<dbReference type="SUPFAM" id="SSF50729">
    <property type="entry name" value="PH domain-like"/>
    <property type="match status" value="1"/>
</dbReference>
<comment type="subcellular location">
    <subcellularLocation>
        <location evidence="1">Cytoplasm</location>
        <location evidence="1">Cytoskeleton</location>
    </subcellularLocation>
</comment>
<dbReference type="OrthoDB" id="245697at2759"/>
<keyword evidence="2" id="KW-0963">Cytoplasm</keyword>
<feature type="region of interest" description="Disordered" evidence="9">
    <location>
        <begin position="108"/>
        <end position="143"/>
    </location>
</feature>
<dbReference type="GO" id="GO:0008270">
    <property type="term" value="F:zinc ion binding"/>
    <property type="evidence" value="ECO:0007669"/>
    <property type="project" value="UniProtKB-KW"/>
</dbReference>
<dbReference type="InterPro" id="IPR013083">
    <property type="entry name" value="Znf_RING/FYVE/PHD"/>
</dbReference>
<evidence type="ECO:0000256" key="5">
    <source>
        <dbReference type="ARBA" id="ARBA00022771"/>
    </source>
</evidence>
<reference evidence="16" key="1">
    <citation type="submission" date="2016-11" db="UniProtKB">
        <authorList>
            <consortium name="WormBaseParasite"/>
        </authorList>
    </citation>
    <scope>IDENTIFICATION</scope>
</reference>
<dbReference type="Proteomes" id="UP000582659">
    <property type="component" value="Unassembled WGS sequence"/>
</dbReference>
<evidence type="ECO:0000256" key="7">
    <source>
        <dbReference type="ARBA" id="ARBA00023212"/>
    </source>
</evidence>
<feature type="domain" description="FYVE-type" evidence="11">
    <location>
        <begin position="675"/>
        <end position="724"/>
    </location>
</feature>
<evidence type="ECO:0000256" key="9">
    <source>
        <dbReference type="SAM" id="MobiDB-lite"/>
    </source>
</evidence>
<gene>
    <name evidence="12" type="ORF">BXYJ_LOCUS9626</name>
</gene>
<evidence type="ECO:0000259" key="11">
    <source>
        <dbReference type="PROSITE" id="PS50178"/>
    </source>
</evidence>
<evidence type="ECO:0000313" key="14">
    <source>
        <dbReference type="Proteomes" id="UP000095284"/>
    </source>
</evidence>
<dbReference type="EMBL" id="CAJFDI010000004">
    <property type="protein sequence ID" value="CAD5227081.1"/>
    <property type="molecule type" value="Genomic_DNA"/>
</dbReference>
<evidence type="ECO:0000313" key="13">
    <source>
        <dbReference type="EMBL" id="CAG9116855.1"/>
    </source>
</evidence>
<dbReference type="Proteomes" id="UP000095284">
    <property type="component" value="Unplaced"/>
</dbReference>
<keyword evidence="15" id="KW-1185">Reference proteome</keyword>
<dbReference type="PANTHER" id="PTHR12673:SF271">
    <property type="entry name" value="FYVE, RHOGEF AND PH DOMAIN-CONTAINING PROTEIN TAG-77"/>
    <property type="match status" value="1"/>
</dbReference>
<dbReference type="PROSITE" id="PS50178">
    <property type="entry name" value="ZF_FYVE"/>
    <property type="match status" value="1"/>
</dbReference>
<dbReference type="InterPro" id="IPR011011">
    <property type="entry name" value="Znf_FYVE_PHD"/>
</dbReference>
<dbReference type="GO" id="GO:0005737">
    <property type="term" value="C:cytoplasm"/>
    <property type="evidence" value="ECO:0007669"/>
    <property type="project" value="TreeGrafter"/>
</dbReference>
<keyword evidence="6" id="KW-0862">Zinc</keyword>
<dbReference type="GO" id="GO:0005085">
    <property type="term" value="F:guanyl-nucleotide exchange factor activity"/>
    <property type="evidence" value="ECO:0007669"/>
    <property type="project" value="UniProtKB-KW"/>
</dbReference>
<evidence type="ECO:0000256" key="4">
    <source>
        <dbReference type="ARBA" id="ARBA00022723"/>
    </source>
</evidence>
<keyword evidence="5 8" id="KW-0863">Zinc-finger</keyword>
<dbReference type="PROSITE" id="PS50010">
    <property type="entry name" value="DH_2"/>
    <property type="match status" value="1"/>
</dbReference>
<feature type="compositionally biased region" description="Acidic residues" evidence="9">
    <location>
        <begin position="126"/>
        <end position="137"/>
    </location>
</feature>
<dbReference type="PANTHER" id="PTHR12673">
    <property type="entry name" value="FACIOGENITAL DYSPLASIA PROTEIN"/>
    <property type="match status" value="1"/>
</dbReference>
<dbReference type="InterPro" id="IPR017455">
    <property type="entry name" value="Znf_FYVE-rel"/>
</dbReference>
<dbReference type="SUPFAM" id="SSF48065">
    <property type="entry name" value="DBL homology domain (DH-domain)"/>
    <property type="match status" value="1"/>
</dbReference>
<name>A0A1I7S493_BURXY</name>
<dbReference type="GO" id="GO:0005856">
    <property type="term" value="C:cytoskeleton"/>
    <property type="evidence" value="ECO:0007669"/>
    <property type="project" value="UniProtKB-SubCell"/>
</dbReference>
<organism evidence="14 16">
    <name type="scientific">Bursaphelenchus xylophilus</name>
    <name type="common">Pinewood nematode worm</name>
    <name type="synonym">Aphelenchoides xylophilus</name>
    <dbReference type="NCBI Taxonomy" id="6326"/>
    <lineage>
        <taxon>Eukaryota</taxon>
        <taxon>Metazoa</taxon>
        <taxon>Ecdysozoa</taxon>
        <taxon>Nematoda</taxon>
        <taxon>Chromadorea</taxon>
        <taxon>Rhabditida</taxon>
        <taxon>Tylenchina</taxon>
        <taxon>Tylenchomorpha</taxon>
        <taxon>Aphelenchoidea</taxon>
        <taxon>Aphelenchoididae</taxon>
        <taxon>Bursaphelenchus</taxon>
    </lineage>
</organism>
<accession>A0A1I7S493</accession>
<keyword evidence="4" id="KW-0479">Metal-binding</keyword>
<dbReference type="SMART" id="SM00233">
    <property type="entry name" value="PH"/>
    <property type="match status" value="2"/>
</dbReference>
<dbReference type="Gene3D" id="2.30.29.30">
    <property type="entry name" value="Pleckstrin-homology domain (PH domain)/Phosphotyrosine-binding domain (PTB)"/>
    <property type="match status" value="1"/>
</dbReference>
<protein>
    <submittedName>
        <fullName evidence="12">(pine wood nematode) hypothetical protein</fullName>
    </submittedName>
</protein>
<dbReference type="InterPro" id="IPR000306">
    <property type="entry name" value="Znf_FYVE"/>
</dbReference>
<sequence length="943" mass="108859">MSVDQAIDQSSQDFEQVRALFAAQKITLNGRAETGNQNVSVGSSRASPQPPRKPTNLPPLPRKPALLKRPPLASKPIVTEEMVCGTVRSVKDVVRQFDSQHSYLTGNMIPSVSVEDKSDGPKVDSEDSDSDYSDDFADVPSRKNSFIGPTKQIHSSIMEELKTKGILKKLSVVQPILPPDVGRMRPQSSKVNRAAQNSCKSEPPPPPKKPASFDGEKEFDRRLTQQFLSVNQKKRIESPTSLESSPSTSTLSEDVDLEIFEYKADDEKESRRLKDLHGLIHEFYKMQKNYVELLRNIAVYFPNYIDGFIRRTNRQALIPPSDGRPHVLERLARHLNLILNVHQVFLTEFGQKYQKWDSRQPDFASVFLKLADYLKICSEFLKEKQGICEELTKALEDNRDLAHVTKLFEDEVLNAQNNADQTSSTSSLASFTPRGISLVMHLDGVHQNVVRYNLLMERYQKLLPSDSEEHEIAEKALKRLKVVSETINIRLADADSNRKMMELHRKLQGCFDVFAPGRRLVFDCRLMKQSRRELQERHLVLFTDYLLICRYSLGSDYFDTQRIYRIPVEQLRTHVEEHADYEKEFAVINPKKSHIFLCKSRLERDQLVKRLDQTINEWRNVRKMRRPRTQMKLDPQQLPVIESASTTPVAEEKEIVKDALWIPDNKATKCLMAGCESKFSVVVRRHHCRNCGWLICRRCVGYAPVRAKNFESVKVCPECFDRLWLEYLNMDLFPTEMIQLSKPTLLTQIITKPGITLHNTINSVWNYPTEENEPPQFNGNEELAKTFKADPLDDIIRIMYDNGRRAERPKDLFKPPQNQHLRRVSAPTAESEKKILATGKVFLRSRRVGEQVKYARFHQNLFLNFYDAEFDGQPIESYLIHGFNYKVEDADNGGTIFTLEHQNQIKTDRKSIRIEFRIENQKAVDQWQQAFEDNLPKTVQPNL</sequence>
<evidence type="ECO:0000256" key="8">
    <source>
        <dbReference type="PROSITE-ProRule" id="PRU00091"/>
    </source>
</evidence>
<dbReference type="InterPro" id="IPR035899">
    <property type="entry name" value="DBL_dom_sf"/>
</dbReference>
<reference evidence="13" key="2">
    <citation type="submission" date="2020-08" db="EMBL/GenBank/DDBJ databases">
        <authorList>
            <person name="Kikuchi T."/>
        </authorList>
    </citation>
    <scope>NUCLEOTIDE SEQUENCE</scope>
    <source>
        <strain evidence="12">Ka4C1</strain>
    </source>
</reference>
<feature type="domain" description="DH" evidence="10">
    <location>
        <begin position="275"/>
        <end position="490"/>
    </location>
</feature>
<feature type="region of interest" description="Disordered" evidence="9">
    <location>
        <begin position="31"/>
        <end position="72"/>
    </location>
</feature>
<dbReference type="SUPFAM" id="SSF57903">
    <property type="entry name" value="FYVE/PHD zinc finger"/>
    <property type="match status" value="1"/>
</dbReference>
<feature type="compositionally biased region" description="Polar residues" evidence="9">
    <location>
        <begin position="186"/>
        <end position="200"/>
    </location>
</feature>